<sequence length="116" mass="13701">MHPREEGALCAVQCRNIFLEKRFKCPHCNDKLKSADMATQCDRMLSHDYMRWHNESLRCFHLQFVLNYGLTKSKKIRNHSLQECVSNDLAEIRVYTRIPTGIKVKYSKPDIFILIN</sequence>
<accession>A0A9P6GWI3</accession>
<dbReference type="Proteomes" id="UP000740883">
    <property type="component" value="Unassembled WGS sequence"/>
</dbReference>
<comment type="caution">
    <text evidence="1">The sequence shown here is derived from an EMBL/GenBank/DDBJ whole genome shotgun (WGS) entry which is preliminary data.</text>
</comment>
<proteinExistence type="predicted"/>
<protein>
    <submittedName>
        <fullName evidence="1">Uncharacterized protein</fullName>
    </submittedName>
</protein>
<keyword evidence="2" id="KW-1185">Reference proteome</keyword>
<dbReference type="OrthoDB" id="2194416at2759"/>
<dbReference type="AlphaFoldDB" id="A0A9P6GWI3"/>
<evidence type="ECO:0000313" key="2">
    <source>
        <dbReference type="Proteomes" id="UP000740883"/>
    </source>
</evidence>
<dbReference type="EMBL" id="SBJO01000365">
    <property type="protein sequence ID" value="KAF9761309.1"/>
    <property type="molecule type" value="Genomic_DNA"/>
</dbReference>
<gene>
    <name evidence="1" type="ORF">NGRA_2734</name>
</gene>
<reference evidence="1 2" key="1">
    <citation type="journal article" date="2020" name="Genome Biol. Evol.">
        <title>Comparative genomics of strictly vertically transmitted, feminizing microsporidia endosymbionts of amphipod crustaceans.</title>
        <authorList>
            <person name="Cormier A."/>
            <person name="Chebbi M.A."/>
            <person name="Giraud I."/>
            <person name="Wattier R."/>
            <person name="Teixeira M."/>
            <person name="Gilbert C."/>
            <person name="Rigaud T."/>
            <person name="Cordaux R."/>
        </authorList>
    </citation>
    <scope>NUCLEOTIDE SEQUENCE [LARGE SCALE GENOMIC DNA]</scope>
    <source>
        <strain evidence="2">Ou3-Ou53</strain>
        <tissue evidence="1">Meronts</tissue>
    </source>
</reference>
<evidence type="ECO:0000313" key="1">
    <source>
        <dbReference type="EMBL" id="KAF9761309.1"/>
    </source>
</evidence>
<name>A0A9P6GWI3_9MICR</name>
<organism evidence="1 2">
    <name type="scientific">Nosema granulosis</name>
    <dbReference type="NCBI Taxonomy" id="83296"/>
    <lineage>
        <taxon>Eukaryota</taxon>
        <taxon>Fungi</taxon>
        <taxon>Fungi incertae sedis</taxon>
        <taxon>Microsporidia</taxon>
        <taxon>Nosematidae</taxon>
        <taxon>Nosema</taxon>
    </lineage>
</organism>